<dbReference type="SUPFAM" id="SSF53187">
    <property type="entry name" value="Zn-dependent exopeptidases"/>
    <property type="match status" value="1"/>
</dbReference>
<protein>
    <submittedName>
        <fullName evidence="13">Acetylornithine deacetylase</fullName>
    </submittedName>
</protein>
<dbReference type="Proteomes" id="UP000272241">
    <property type="component" value="Unassembled WGS sequence"/>
</dbReference>
<dbReference type="EMBL" id="RBUN01000123">
    <property type="protein sequence ID" value="RMV21216.1"/>
    <property type="molecule type" value="Genomic_DNA"/>
</dbReference>
<dbReference type="GO" id="GO:0046872">
    <property type="term" value="F:metal ion binding"/>
    <property type="evidence" value="ECO:0007669"/>
    <property type="project" value="UniProtKB-KW"/>
</dbReference>
<name>A0A3M6APV3_PSESS</name>
<dbReference type="Proteomes" id="UP000272703">
    <property type="component" value="Unassembled WGS sequence"/>
</dbReference>
<keyword evidence="3" id="KW-0963">Cytoplasm</keyword>
<evidence type="ECO:0000313" key="13">
    <source>
        <dbReference type="EMBL" id="RMV21216.1"/>
    </source>
</evidence>
<dbReference type="NCBIfam" id="TIGR01892">
    <property type="entry name" value="AcOrn-deacetyl"/>
    <property type="match status" value="1"/>
</dbReference>
<evidence type="ECO:0000256" key="5">
    <source>
        <dbReference type="ARBA" id="ARBA00022605"/>
    </source>
</evidence>
<dbReference type="PANTHER" id="PTHR43808">
    <property type="entry name" value="ACETYLORNITHINE DEACETYLASE"/>
    <property type="match status" value="1"/>
</dbReference>
<dbReference type="InterPro" id="IPR011650">
    <property type="entry name" value="Peptidase_M20_dimer"/>
</dbReference>
<proteinExistence type="inferred from homology"/>
<comment type="caution">
    <text evidence="13">The sequence shown here is derived from an EMBL/GenBank/DDBJ whole genome shotgun (WGS) entry which is preliminary data.</text>
</comment>
<keyword evidence="7" id="KW-0378">Hydrolase</keyword>
<dbReference type="Gene3D" id="3.40.630.10">
    <property type="entry name" value="Zn peptidases"/>
    <property type="match status" value="1"/>
</dbReference>
<sequence length="385" mass="42114">MSPRALETLKRLIAFDTVSSEPNMALIEYVRELLASKGIESLIVKDETGKKANLFASTGPRDVPSVLLSGHTDVVPAAGQAWTMPPFQATLRDGRIYGRGTCDMKGFIALAIDAMLDAADMTLIRPLQLALSHDEEIGCVGVRRLLDVLHLAPVRPFLCVVGEPTLMQFAVGHKGKASYRTFCRGQEAHSSLAPRAVNAIHLASDFIAELRNSQKRIEQQGARDEGYDIPYSTVHIGRIDGGKALNIVPNLCTMEFEYRNLPGDNPELLLEQLRERAEVLVREAKQLSGVAAIEIEVMNEYPALETHPSVEAVRMLHAFAEPGTQHIKVSYGTEGGLFAGRLNVPVVVCGPGSIKQAHKPDEFIEESQMNAGERFLQSLLGSLKQ</sequence>
<keyword evidence="4" id="KW-0055">Arginine biosynthesis</keyword>
<evidence type="ECO:0000313" key="12">
    <source>
        <dbReference type="EMBL" id="RMV21047.1"/>
    </source>
</evidence>
<gene>
    <name evidence="12" type="ORF">ALP15_01090</name>
    <name evidence="13" type="ORF">ALP16_00270</name>
    <name evidence="11" type="ORF">ALP17_00805</name>
</gene>
<keyword evidence="5" id="KW-0028">Amino-acid biosynthesis</keyword>
<keyword evidence="8" id="KW-0862">Zinc</keyword>
<comment type="similarity">
    <text evidence="2">Belongs to the peptidase M20A family. ArgE subfamily.</text>
</comment>
<reference evidence="14 15" key="1">
    <citation type="submission" date="2018-08" db="EMBL/GenBank/DDBJ databases">
        <title>Recombination of ecologically and evolutionarily significant loci maintains genetic cohesion in the Pseudomonas syringae species complex.</title>
        <authorList>
            <person name="Dillon M."/>
            <person name="Thakur S."/>
            <person name="Almeida R.N.D."/>
            <person name="Weir B.S."/>
            <person name="Guttman D.S."/>
        </authorList>
    </citation>
    <scope>NUCLEOTIDE SEQUENCE [LARGE SCALE GENOMIC DNA]</scope>
    <source>
        <strain evidence="12 15">ICMP 11895</strain>
        <strain evidence="13 16">ICMP 11897</strain>
        <strain evidence="11 14">ICMP 11899</strain>
    </source>
</reference>
<dbReference type="Proteomes" id="UP000270795">
    <property type="component" value="Unassembled WGS sequence"/>
</dbReference>
<feature type="domain" description="Peptidase M20 dimerisation" evidence="10">
    <location>
        <begin position="171"/>
        <end position="280"/>
    </location>
</feature>
<dbReference type="AlphaFoldDB" id="A0A3M6APV3"/>
<keyword evidence="9" id="KW-0170">Cobalt</keyword>
<dbReference type="NCBIfam" id="NF005710">
    <property type="entry name" value="PRK07522.1"/>
    <property type="match status" value="1"/>
</dbReference>
<dbReference type="PROSITE" id="PS00759">
    <property type="entry name" value="ARGE_DAPE_CPG2_2"/>
    <property type="match status" value="1"/>
</dbReference>
<evidence type="ECO:0000256" key="2">
    <source>
        <dbReference type="ARBA" id="ARBA00005691"/>
    </source>
</evidence>
<dbReference type="CDD" id="cd03894">
    <property type="entry name" value="M20_ArgE"/>
    <property type="match status" value="1"/>
</dbReference>
<evidence type="ECO:0000313" key="11">
    <source>
        <dbReference type="EMBL" id="RMV13715.1"/>
    </source>
</evidence>
<dbReference type="RefSeq" id="WP_057455192.1">
    <property type="nucleotide sequence ID" value="NZ_RBUM01000315.1"/>
</dbReference>
<dbReference type="PROSITE" id="PS00758">
    <property type="entry name" value="ARGE_DAPE_CPG2_1"/>
    <property type="match status" value="1"/>
</dbReference>
<accession>A0A3M6APV3</accession>
<dbReference type="GO" id="GO:0006526">
    <property type="term" value="P:L-arginine biosynthetic process"/>
    <property type="evidence" value="ECO:0007669"/>
    <property type="project" value="UniProtKB-KW"/>
</dbReference>
<dbReference type="InterPro" id="IPR010169">
    <property type="entry name" value="AcOrn-deacetyl"/>
</dbReference>
<organism evidence="13 16">
    <name type="scientific">Pseudomonas savastanoi</name>
    <name type="common">Pseudomonas syringae pv. savastanoi</name>
    <dbReference type="NCBI Taxonomy" id="29438"/>
    <lineage>
        <taxon>Bacteria</taxon>
        <taxon>Pseudomonadati</taxon>
        <taxon>Pseudomonadota</taxon>
        <taxon>Gammaproteobacteria</taxon>
        <taxon>Pseudomonadales</taxon>
        <taxon>Pseudomonadaceae</taxon>
        <taxon>Pseudomonas</taxon>
    </lineage>
</organism>
<evidence type="ECO:0000259" key="10">
    <source>
        <dbReference type="Pfam" id="PF07687"/>
    </source>
</evidence>
<evidence type="ECO:0000256" key="9">
    <source>
        <dbReference type="ARBA" id="ARBA00023285"/>
    </source>
</evidence>
<dbReference type="EMBL" id="RBUM01000315">
    <property type="protein sequence ID" value="RMV13715.1"/>
    <property type="molecule type" value="Genomic_DNA"/>
</dbReference>
<dbReference type="PANTHER" id="PTHR43808:SF31">
    <property type="entry name" value="N-ACETYL-L-CITRULLINE DEACETYLASE"/>
    <property type="match status" value="1"/>
</dbReference>
<dbReference type="SUPFAM" id="SSF55031">
    <property type="entry name" value="Bacterial exopeptidase dimerisation domain"/>
    <property type="match status" value="1"/>
</dbReference>
<keyword evidence="6" id="KW-0479">Metal-binding</keyword>
<dbReference type="InterPro" id="IPR002933">
    <property type="entry name" value="Peptidase_M20"/>
</dbReference>
<evidence type="ECO:0000256" key="7">
    <source>
        <dbReference type="ARBA" id="ARBA00022801"/>
    </source>
</evidence>
<dbReference type="GO" id="GO:0008777">
    <property type="term" value="F:acetylornithine deacetylase activity"/>
    <property type="evidence" value="ECO:0007669"/>
    <property type="project" value="TreeGrafter"/>
</dbReference>
<dbReference type="Pfam" id="PF01546">
    <property type="entry name" value="Peptidase_M20"/>
    <property type="match status" value="1"/>
</dbReference>
<evidence type="ECO:0000256" key="4">
    <source>
        <dbReference type="ARBA" id="ARBA00022571"/>
    </source>
</evidence>
<evidence type="ECO:0000256" key="3">
    <source>
        <dbReference type="ARBA" id="ARBA00022490"/>
    </source>
</evidence>
<dbReference type="Pfam" id="PF07687">
    <property type="entry name" value="M20_dimer"/>
    <property type="match status" value="1"/>
</dbReference>
<evidence type="ECO:0000313" key="15">
    <source>
        <dbReference type="Proteomes" id="UP000272241"/>
    </source>
</evidence>
<dbReference type="Gene3D" id="3.30.70.360">
    <property type="match status" value="1"/>
</dbReference>
<evidence type="ECO:0000256" key="8">
    <source>
        <dbReference type="ARBA" id="ARBA00022833"/>
    </source>
</evidence>
<comment type="cofactor">
    <cofactor evidence="1">
        <name>Zn(2+)</name>
        <dbReference type="ChEBI" id="CHEBI:29105"/>
    </cofactor>
</comment>
<dbReference type="EMBL" id="RBUO01000104">
    <property type="protein sequence ID" value="RMV21047.1"/>
    <property type="molecule type" value="Genomic_DNA"/>
</dbReference>
<dbReference type="InterPro" id="IPR050072">
    <property type="entry name" value="Peptidase_M20A"/>
</dbReference>
<evidence type="ECO:0000256" key="6">
    <source>
        <dbReference type="ARBA" id="ARBA00022723"/>
    </source>
</evidence>
<dbReference type="InterPro" id="IPR036264">
    <property type="entry name" value="Bact_exopeptidase_dim_dom"/>
</dbReference>
<evidence type="ECO:0000313" key="16">
    <source>
        <dbReference type="Proteomes" id="UP000272703"/>
    </source>
</evidence>
<evidence type="ECO:0000313" key="14">
    <source>
        <dbReference type="Proteomes" id="UP000270795"/>
    </source>
</evidence>
<dbReference type="InterPro" id="IPR001261">
    <property type="entry name" value="ArgE/DapE_CS"/>
</dbReference>
<evidence type="ECO:0000256" key="1">
    <source>
        <dbReference type="ARBA" id="ARBA00001947"/>
    </source>
</evidence>